<protein>
    <submittedName>
        <fullName evidence="1">Uncharacterized protein</fullName>
    </submittedName>
</protein>
<evidence type="ECO:0000313" key="1">
    <source>
        <dbReference type="EMBL" id="GAA1618421.1"/>
    </source>
</evidence>
<gene>
    <name evidence="1" type="ORF">GCM10009789_85410</name>
</gene>
<reference evidence="1 2" key="1">
    <citation type="journal article" date="2019" name="Int. J. Syst. Evol. Microbiol.">
        <title>The Global Catalogue of Microorganisms (GCM) 10K type strain sequencing project: providing services to taxonomists for standard genome sequencing and annotation.</title>
        <authorList>
            <consortium name="The Broad Institute Genomics Platform"/>
            <consortium name="The Broad Institute Genome Sequencing Center for Infectious Disease"/>
            <person name="Wu L."/>
            <person name="Ma J."/>
        </authorList>
    </citation>
    <scope>NUCLEOTIDE SEQUENCE [LARGE SCALE GENOMIC DNA]</scope>
    <source>
        <strain evidence="1 2">JCM 14969</strain>
    </source>
</reference>
<comment type="caution">
    <text evidence="1">The sequence shown here is derived from an EMBL/GenBank/DDBJ whole genome shotgun (WGS) entry which is preliminary data.</text>
</comment>
<sequence length="231" mass="25476">MDLSKASLLREMLTGTELGSRTTEFAYSLRRFTTRSGGLMLFGPPEDEPWHLTAHLDDELHRAGVEDIRPALVRWAPPPDAPPHLSIGLDRLRDAGRGESLLVVAEQTPADTLLERIDDVRRRGTTIFSIDNGNKDLAGLSHESLVPELLVPNTFGTGWVTHPVGQDHDEPDHGRHAVPEETLTALRDAVAGFEMTQHLVSLAVADEGAAPSAHWRRRLRTFIERLSGEPA</sequence>
<keyword evidence="2" id="KW-1185">Reference proteome</keyword>
<dbReference type="Proteomes" id="UP001500393">
    <property type="component" value="Unassembled WGS sequence"/>
</dbReference>
<accession>A0ABN2EVY0</accession>
<proteinExistence type="predicted"/>
<name>A0ABN2EVY0_9ACTN</name>
<evidence type="ECO:0000313" key="2">
    <source>
        <dbReference type="Proteomes" id="UP001500393"/>
    </source>
</evidence>
<dbReference type="RefSeq" id="WP_344222517.1">
    <property type="nucleotide sequence ID" value="NZ_BAAAOS010000069.1"/>
</dbReference>
<dbReference type="EMBL" id="BAAAOS010000069">
    <property type="protein sequence ID" value="GAA1618421.1"/>
    <property type="molecule type" value="Genomic_DNA"/>
</dbReference>
<organism evidence="1 2">
    <name type="scientific">Kribbella sancticallisti</name>
    <dbReference type="NCBI Taxonomy" id="460087"/>
    <lineage>
        <taxon>Bacteria</taxon>
        <taxon>Bacillati</taxon>
        <taxon>Actinomycetota</taxon>
        <taxon>Actinomycetes</taxon>
        <taxon>Propionibacteriales</taxon>
        <taxon>Kribbellaceae</taxon>
        <taxon>Kribbella</taxon>
    </lineage>
</organism>